<dbReference type="HOGENOM" id="CLU_154916_2_0_7"/>
<dbReference type="EMBL" id="CP003360">
    <property type="protein sequence ID" value="AFM23945.1"/>
    <property type="molecule type" value="Genomic_DNA"/>
</dbReference>
<feature type="domain" description="ABM" evidence="1">
    <location>
        <begin position="3"/>
        <end position="91"/>
    </location>
</feature>
<dbReference type="Gene3D" id="3.30.70.100">
    <property type="match status" value="1"/>
</dbReference>
<name>I4C304_DESTA</name>
<evidence type="ECO:0000259" key="1">
    <source>
        <dbReference type="PROSITE" id="PS51725"/>
    </source>
</evidence>
<proteinExistence type="predicted"/>
<gene>
    <name evidence="2" type="ordered locus">Desti_1232</name>
</gene>
<dbReference type="eggNOG" id="COG1359">
    <property type="taxonomic scope" value="Bacteria"/>
</dbReference>
<evidence type="ECO:0000313" key="3">
    <source>
        <dbReference type="Proteomes" id="UP000006055"/>
    </source>
</evidence>
<dbReference type="SUPFAM" id="SSF54909">
    <property type="entry name" value="Dimeric alpha+beta barrel"/>
    <property type="match status" value="1"/>
</dbReference>
<sequence>MAVKVLTTRKFKKDKADEGYRLLAQMRSVGTLRAGYVTGQTLISVEEPNKLMVISTWTDIRGWQAWLASEQRQAFAKKIALLLETPEHVEIYTVGQKESEGADLA</sequence>
<dbReference type="AlphaFoldDB" id="I4C304"/>
<dbReference type="InterPro" id="IPR011008">
    <property type="entry name" value="Dimeric_a/b-barrel"/>
</dbReference>
<dbReference type="Proteomes" id="UP000006055">
    <property type="component" value="Chromosome"/>
</dbReference>
<dbReference type="InterPro" id="IPR007138">
    <property type="entry name" value="ABM_dom"/>
</dbReference>
<dbReference type="OrthoDB" id="5405645at2"/>
<dbReference type="Pfam" id="PF03992">
    <property type="entry name" value="ABM"/>
    <property type="match status" value="1"/>
</dbReference>
<dbReference type="PROSITE" id="PS51725">
    <property type="entry name" value="ABM"/>
    <property type="match status" value="1"/>
</dbReference>
<protein>
    <recommendedName>
        <fullName evidence="1">ABM domain-containing protein</fullName>
    </recommendedName>
</protein>
<organism evidence="2 3">
    <name type="scientific">Desulfomonile tiedjei (strain ATCC 49306 / DSM 6799 / DCB-1)</name>
    <dbReference type="NCBI Taxonomy" id="706587"/>
    <lineage>
        <taxon>Bacteria</taxon>
        <taxon>Pseudomonadati</taxon>
        <taxon>Thermodesulfobacteriota</taxon>
        <taxon>Desulfomonilia</taxon>
        <taxon>Desulfomonilales</taxon>
        <taxon>Desulfomonilaceae</taxon>
        <taxon>Desulfomonile</taxon>
    </lineage>
</organism>
<evidence type="ECO:0000313" key="2">
    <source>
        <dbReference type="EMBL" id="AFM23945.1"/>
    </source>
</evidence>
<accession>I4C304</accession>
<dbReference type="STRING" id="706587.Desti_1232"/>
<reference evidence="3" key="1">
    <citation type="submission" date="2012-06" db="EMBL/GenBank/DDBJ databases">
        <title>Complete sequence of chromosome of Desulfomonile tiedjei DSM 6799.</title>
        <authorList>
            <person name="Lucas S."/>
            <person name="Copeland A."/>
            <person name="Lapidus A."/>
            <person name="Glavina del Rio T."/>
            <person name="Dalin E."/>
            <person name="Tice H."/>
            <person name="Bruce D."/>
            <person name="Goodwin L."/>
            <person name="Pitluck S."/>
            <person name="Peters L."/>
            <person name="Ovchinnikova G."/>
            <person name="Zeytun A."/>
            <person name="Lu M."/>
            <person name="Kyrpides N."/>
            <person name="Mavromatis K."/>
            <person name="Ivanova N."/>
            <person name="Brettin T."/>
            <person name="Detter J.C."/>
            <person name="Han C."/>
            <person name="Larimer F."/>
            <person name="Land M."/>
            <person name="Hauser L."/>
            <person name="Markowitz V."/>
            <person name="Cheng J.-F."/>
            <person name="Hugenholtz P."/>
            <person name="Woyke T."/>
            <person name="Wu D."/>
            <person name="Spring S."/>
            <person name="Schroeder M."/>
            <person name="Brambilla E."/>
            <person name="Klenk H.-P."/>
            <person name="Eisen J.A."/>
        </authorList>
    </citation>
    <scope>NUCLEOTIDE SEQUENCE [LARGE SCALE GENOMIC DNA]</scope>
    <source>
        <strain evidence="3">ATCC 49306 / DSM 6799 / DCB-1</strain>
    </source>
</reference>
<keyword evidence="3" id="KW-1185">Reference proteome</keyword>
<dbReference type="RefSeq" id="WP_014809097.1">
    <property type="nucleotide sequence ID" value="NC_018025.1"/>
</dbReference>
<dbReference type="KEGG" id="dti:Desti_1232"/>